<comment type="caution">
    <text evidence="1">The sequence shown here is derived from an EMBL/GenBank/DDBJ whole genome shotgun (WGS) entry which is preliminary data.</text>
</comment>
<gene>
    <name evidence="1" type="ORF">NDU88_000079</name>
</gene>
<keyword evidence="2" id="KW-1185">Reference proteome</keyword>
<dbReference type="Proteomes" id="UP001066276">
    <property type="component" value="Chromosome 6"/>
</dbReference>
<evidence type="ECO:0000313" key="2">
    <source>
        <dbReference type="Proteomes" id="UP001066276"/>
    </source>
</evidence>
<accession>A0AAV7Q205</accession>
<dbReference type="AlphaFoldDB" id="A0AAV7Q205"/>
<reference evidence="1" key="1">
    <citation type="journal article" date="2022" name="bioRxiv">
        <title>Sequencing and chromosome-scale assembly of the giantPleurodeles waltlgenome.</title>
        <authorList>
            <person name="Brown T."/>
            <person name="Elewa A."/>
            <person name="Iarovenko S."/>
            <person name="Subramanian E."/>
            <person name="Araus A.J."/>
            <person name="Petzold A."/>
            <person name="Susuki M."/>
            <person name="Suzuki K.-i.T."/>
            <person name="Hayashi T."/>
            <person name="Toyoda A."/>
            <person name="Oliveira C."/>
            <person name="Osipova E."/>
            <person name="Leigh N.D."/>
            <person name="Simon A."/>
            <person name="Yun M.H."/>
        </authorList>
    </citation>
    <scope>NUCLEOTIDE SEQUENCE</scope>
    <source>
        <strain evidence="1">20211129_DDA</strain>
        <tissue evidence="1">Liver</tissue>
    </source>
</reference>
<name>A0AAV7Q205_PLEWA</name>
<organism evidence="1 2">
    <name type="scientific">Pleurodeles waltl</name>
    <name type="common">Iberian ribbed newt</name>
    <dbReference type="NCBI Taxonomy" id="8319"/>
    <lineage>
        <taxon>Eukaryota</taxon>
        <taxon>Metazoa</taxon>
        <taxon>Chordata</taxon>
        <taxon>Craniata</taxon>
        <taxon>Vertebrata</taxon>
        <taxon>Euteleostomi</taxon>
        <taxon>Amphibia</taxon>
        <taxon>Batrachia</taxon>
        <taxon>Caudata</taxon>
        <taxon>Salamandroidea</taxon>
        <taxon>Salamandridae</taxon>
        <taxon>Pleurodelinae</taxon>
        <taxon>Pleurodeles</taxon>
    </lineage>
</organism>
<proteinExistence type="predicted"/>
<dbReference type="EMBL" id="JANPWB010000010">
    <property type="protein sequence ID" value="KAJ1133597.1"/>
    <property type="molecule type" value="Genomic_DNA"/>
</dbReference>
<evidence type="ECO:0000313" key="1">
    <source>
        <dbReference type="EMBL" id="KAJ1133597.1"/>
    </source>
</evidence>
<protein>
    <submittedName>
        <fullName evidence="1">Uncharacterized protein</fullName>
    </submittedName>
</protein>
<sequence length="159" mass="18190">MSTGDKVVRWVNEYLESRGSNEEGTGKSTGEYWEMKDSMMMQILKEQDRALMRRVLSAGRPDKRVLGDVLGVQRKSRCTGYWESMGGYDVQSTGRAWEGTMYRVLGEHGRVRCTEYCEQGRVRCTEYWKRWRGYDVLSTGSRGGYDALSAGRDGEGTMH</sequence>